<accession>A0AA39I9H1</accession>
<keyword evidence="3" id="KW-1185">Reference proteome</keyword>
<keyword evidence="1" id="KW-0812">Transmembrane</keyword>
<dbReference type="AlphaFoldDB" id="A0AA39I9H1"/>
<sequence length="126" mass="14520">MIPLIFISVVFLAKYRRYRKRLAFQTTSGKSLKLINNVVFQQVIISIVVWICPTLVKLFFEYGLHLSINGYIRAEPTVTLILIYIALCSIMYWKKLVRGQNIVVSNPQNVPSTMFFSDPKISAFDV</sequence>
<gene>
    <name evidence="2" type="ORF">QR680_013936</name>
</gene>
<organism evidence="2 3">
    <name type="scientific">Steinernema hermaphroditum</name>
    <dbReference type="NCBI Taxonomy" id="289476"/>
    <lineage>
        <taxon>Eukaryota</taxon>
        <taxon>Metazoa</taxon>
        <taxon>Ecdysozoa</taxon>
        <taxon>Nematoda</taxon>
        <taxon>Chromadorea</taxon>
        <taxon>Rhabditida</taxon>
        <taxon>Tylenchina</taxon>
        <taxon>Panagrolaimomorpha</taxon>
        <taxon>Strongyloidoidea</taxon>
        <taxon>Steinernematidae</taxon>
        <taxon>Steinernema</taxon>
    </lineage>
</organism>
<dbReference type="EMBL" id="JAUCMV010000002">
    <property type="protein sequence ID" value="KAK0419068.1"/>
    <property type="molecule type" value="Genomic_DNA"/>
</dbReference>
<feature type="transmembrane region" description="Helical" evidence="1">
    <location>
        <begin position="76"/>
        <end position="93"/>
    </location>
</feature>
<comment type="caution">
    <text evidence="2">The sequence shown here is derived from an EMBL/GenBank/DDBJ whole genome shotgun (WGS) entry which is preliminary data.</text>
</comment>
<protein>
    <submittedName>
        <fullName evidence="2">Uncharacterized protein</fullName>
    </submittedName>
</protein>
<proteinExistence type="predicted"/>
<reference evidence="2" key="1">
    <citation type="submission" date="2023-06" db="EMBL/GenBank/DDBJ databases">
        <title>Genomic analysis of the entomopathogenic nematode Steinernema hermaphroditum.</title>
        <authorList>
            <person name="Schwarz E.M."/>
            <person name="Heppert J.K."/>
            <person name="Baniya A."/>
            <person name="Schwartz H.T."/>
            <person name="Tan C.-H."/>
            <person name="Antoshechkin I."/>
            <person name="Sternberg P.W."/>
            <person name="Goodrich-Blair H."/>
            <person name="Dillman A.R."/>
        </authorList>
    </citation>
    <scope>NUCLEOTIDE SEQUENCE</scope>
    <source>
        <strain evidence="2">PS9179</strain>
        <tissue evidence="2">Whole animal</tissue>
    </source>
</reference>
<keyword evidence="1" id="KW-1133">Transmembrane helix</keyword>
<evidence type="ECO:0000313" key="3">
    <source>
        <dbReference type="Proteomes" id="UP001175271"/>
    </source>
</evidence>
<evidence type="ECO:0000313" key="2">
    <source>
        <dbReference type="EMBL" id="KAK0419068.1"/>
    </source>
</evidence>
<keyword evidence="1" id="KW-0472">Membrane</keyword>
<evidence type="ECO:0000256" key="1">
    <source>
        <dbReference type="SAM" id="Phobius"/>
    </source>
</evidence>
<feature type="transmembrane region" description="Helical" evidence="1">
    <location>
        <begin position="34"/>
        <end position="56"/>
    </location>
</feature>
<dbReference type="Proteomes" id="UP001175271">
    <property type="component" value="Unassembled WGS sequence"/>
</dbReference>
<name>A0AA39I9H1_9BILA</name>